<reference evidence="2 3" key="1">
    <citation type="submission" date="2015-01" db="EMBL/GenBank/DDBJ databases">
        <title>Genome sequencing of Jeotgalibacillus soli.</title>
        <authorList>
            <person name="Goh K.M."/>
            <person name="Chan K.-G."/>
            <person name="Yaakop A.S."/>
            <person name="Ee R."/>
            <person name="Gan H.M."/>
            <person name="Chan C.S."/>
        </authorList>
    </citation>
    <scope>NUCLEOTIDE SEQUENCE [LARGE SCALE GENOMIC DNA]</scope>
    <source>
        <strain evidence="2 3">P9</strain>
    </source>
</reference>
<evidence type="ECO:0000313" key="3">
    <source>
        <dbReference type="Proteomes" id="UP000031938"/>
    </source>
</evidence>
<organism evidence="2 3">
    <name type="scientific">Jeotgalibacillus soli</name>
    <dbReference type="NCBI Taxonomy" id="889306"/>
    <lineage>
        <taxon>Bacteria</taxon>
        <taxon>Bacillati</taxon>
        <taxon>Bacillota</taxon>
        <taxon>Bacilli</taxon>
        <taxon>Bacillales</taxon>
        <taxon>Caryophanaceae</taxon>
        <taxon>Jeotgalibacillus</taxon>
    </lineage>
</organism>
<accession>A0A0C2V9S8</accession>
<proteinExistence type="predicted"/>
<evidence type="ECO:0000313" key="2">
    <source>
        <dbReference type="EMBL" id="KIL45712.1"/>
    </source>
</evidence>
<dbReference type="STRING" id="889306.KP78_20610"/>
<keyword evidence="3" id="KW-1185">Reference proteome</keyword>
<feature type="region of interest" description="Disordered" evidence="1">
    <location>
        <begin position="1"/>
        <end position="38"/>
    </location>
</feature>
<evidence type="ECO:0000256" key="1">
    <source>
        <dbReference type="SAM" id="MobiDB-lite"/>
    </source>
</evidence>
<dbReference type="Proteomes" id="UP000031938">
    <property type="component" value="Unassembled WGS sequence"/>
</dbReference>
<dbReference type="Pfam" id="PF14153">
    <property type="entry name" value="Spore_coat_CotO"/>
    <property type="match status" value="1"/>
</dbReference>
<comment type="caution">
    <text evidence="2">The sequence shown here is derived from an EMBL/GenBank/DDBJ whole genome shotgun (WGS) entry which is preliminary data.</text>
</comment>
<evidence type="ECO:0008006" key="4">
    <source>
        <dbReference type="Google" id="ProtNLM"/>
    </source>
</evidence>
<dbReference type="InterPro" id="IPR025439">
    <property type="entry name" value="Spore_coat_CotO"/>
</dbReference>
<dbReference type="PATRIC" id="fig|889306.3.peg.2078"/>
<feature type="compositionally biased region" description="Basic and acidic residues" evidence="1">
    <location>
        <begin position="10"/>
        <end position="20"/>
    </location>
</feature>
<dbReference type="EMBL" id="JXRP01000017">
    <property type="protein sequence ID" value="KIL45712.1"/>
    <property type="molecule type" value="Genomic_DNA"/>
</dbReference>
<dbReference type="AlphaFoldDB" id="A0A0C2V9S8"/>
<name>A0A0C2V9S8_9BACL</name>
<protein>
    <recommendedName>
        <fullName evidence="4">Spore coat protein CotO</fullName>
    </recommendedName>
</protein>
<sequence>MQQVYQSSRAPEKEKTEEKKLKKKRHPSQPSFDYVEESPIDVKSSDAEVLGDEVKAEHDEVKPKRNLSPRQRFKSVKSFKDMDVDERLNYLIPFIGKQAPFVCTFSLKEGRSFKGIVTKNEDPSFIVLTTTGTEEKINRNDLLSIHIN</sequence>
<gene>
    <name evidence="2" type="ORF">KP78_20610</name>
</gene>